<evidence type="ECO:0000256" key="1">
    <source>
        <dbReference type="SAM" id="MobiDB-lite"/>
    </source>
</evidence>
<dbReference type="Proteomes" id="UP000095767">
    <property type="component" value="Unassembled WGS sequence"/>
</dbReference>
<keyword evidence="2" id="KW-0472">Membrane</keyword>
<organism evidence="4 5">
    <name type="scientific">Dichanthelium oligosanthes</name>
    <dbReference type="NCBI Taxonomy" id="888268"/>
    <lineage>
        <taxon>Eukaryota</taxon>
        <taxon>Viridiplantae</taxon>
        <taxon>Streptophyta</taxon>
        <taxon>Embryophyta</taxon>
        <taxon>Tracheophyta</taxon>
        <taxon>Spermatophyta</taxon>
        <taxon>Magnoliopsida</taxon>
        <taxon>Liliopsida</taxon>
        <taxon>Poales</taxon>
        <taxon>Poaceae</taxon>
        <taxon>PACMAD clade</taxon>
        <taxon>Panicoideae</taxon>
        <taxon>Panicodae</taxon>
        <taxon>Paniceae</taxon>
        <taxon>Dichantheliinae</taxon>
        <taxon>Dichanthelium</taxon>
    </lineage>
</organism>
<protein>
    <recommendedName>
        <fullName evidence="3">PGG domain-containing protein</fullName>
    </recommendedName>
</protein>
<accession>A0A1E5VAX5</accession>
<evidence type="ECO:0000259" key="3">
    <source>
        <dbReference type="Pfam" id="PF13962"/>
    </source>
</evidence>
<comment type="caution">
    <text evidence="4">The sequence shown here is derived from an EMBL/GenBank/DDBJ whole genome shotgun (WGS) entry which is preliminary data.</text>
</comment>
<keyword evidence="2" id="KW-1133">Transmembrane helix</keyword>
<dbReference type="EMBL" id="LWDX02046108">
    <property type="protein sequence ID" value="OEL22175.1"/>
    <property type="molecule type" value="Genomic_DNA"/>
</dbReference>
<dbReference type="Pfam" id="PF13962">
    <property type="entry name" value="PGG"/>
    <property type="match status" value="1"/>
</dbReference>
<evidence type="ECO:0000256" key="2">
    <source>
        <dbReference type="SAM" id="Phobius"/>
    </source>
</evidence>
<name>A0A1E5VAX5_9POAL</name>
<keyword evidence="2" id="KW-0812">Transmembrane</keyword>
<feature type="domain" description="PGG" evidence="3">
    <location>
        <begin position="126"/>
        <end position="165"/>
    </location>
</feature>
<feature type="transmembrane region" description="Helical" evidence="2">
    <location>
        <begin position="134"/>
        <end position="158"/>
    </location>
</feature>
<proteinExistence type="predicted"/>
<gene>
    <name evidence="4" type="ORF">BAE44_0016806</name>
</gene>
<reference evidence="4 5" key="1">
    <citation type="submission" date="2016-09" db="EMBL/GenBank/DDBJ databases">
        <title>The draft genome of Dichanthelium oligosanthes: A C3 panicoid grass species.</title>
        <authorList>
            <person name="Studer A.J."/>
            <person name="Schnable J.C."/>
            <person name="Brutnell T.P."/>
        </authorList>
    </citation>
    <scope>NUCLEOTIDE SEQUENCE [LARGE SCALE GENOMIC DNA]</scope>
    <source>
        <strain evidence="5">cv. Kellogg 1175</strain>
        <tissue evidence="4">Leaf</tissue>
    </source>
</reference>
<dbReference type="STRING" id="888268.A0A1E5VAX5"/>
<feature type="compositionally biased region" description="Low complexity" evidence="1">
    <location>
        <begin position="284"/>
        <end position="296"/>
    </location>
</feature>
<dbReference type="AlphaFoldDB" id="A0A1E5VAX5"/>
<feature type="compositionally biased region" description="Low complexity" evidence="1">
    <location>
        <begin position="252"/>
        <end position="271"/>
    </location>
</feature>
<evidence type="ECO:0000313" key="4">
    <source>
        <dbReference type="EMBL" id="OEL22175.1"/>
    </source>
</evidence>
<dbReference type="OrthoDB" id="1916412at2759"/>
<sequence>MARRHSPQTMNHELLKAVATGDADLLAQVLGLWSTATAENHDESFLKGVTADGSSALHIAASHGEGLTPLDVAMNRTNSDYTFSVVMNCLIMLCLQATGAHRSLCHQSRNLTDKPCLEDKEKESSNYTNVSQSILYISVLIAAGSFAAAFTVPGGYIAEGLSERKADHTLARIALSDLKSSDMLTRSAGTEVRTALQSLGLYFLMHMPADPNLKRTTMHKSSLTTNKSQSVEIGNLCSSGCKADSKKIKAAGTTTAASTTTTMTEPASPEMATAPAKGDDAGTHAEAAAGKAAAAQKQDAYPESSSYHSKCSCDNGCATYSAAVGVATSMSTSMGCF</sequence>
<dbReference type="InterPro" id="IPR026961">
    <property type="entry name" value="PGG_dom"/>
</dbReference>
<feature type="region of interest" description="Disordered" evidence="1">
    <location>
        <begin position="252"/>
        <end position="296"/>
    </location>
</feature>
<evidence type="ECO:0000313" key="5">
    <source>
        <dbReference type="Proteomes" id="UP000095767"/>
    </source>
</evidence>
<keyword evidence="5" id="KW-1185">Reference proteome</keyword>